<comment type="caution">
    <text evidence="1">The sequence shown here is derived from an EMBL/GenBank/DDBJ whole genome shotgun (WGS) entry which is preliminary data.</text>
</comment>
<dbReference type="Proteomes" id="UP001283361">
    <property type="component" value="Unassembled WGS sequence"/>
</dbReference>
<organism evidence="1 2">
    <name type="scientific">Elysia crispata</name>
    <name type="common">lettuce slug</name>
    <dbReference type="NCBI Taxonomy" id="231223"/>
    <lineage>
        <taxon>Eukaryota</taxon>
        <taxon>Metazoa</taxon>
        <taxon>Spiralia</taxon>
        <taxon>Lophotrochozoa</taxon>
        <taxon>Mollusca</taxon>
        <taxon>Gastropoda</taxon>
        <taxon>Heterobranchia</taxon>
        <taxon>Euthyneura</taxon>
        <taxon>Panpulmonata</taxon>
        <taxon>Sacoglossa</taxon>
        <taxon>Placobranchoidea</taxon>
        <taxon>Plakobranchidae</taxon>
        <taxon>Elysia</taxon>
    </lineage>
</organism>
<evidence type="ECO:0000313" key="1">
    <source>
        <dbReference type="EMBL" id="KAK3789064.1"/>
    </source>
</evidence>
<keyword evidence="2" id="KW-1185">Reference proteome</keyword>
<dbReference type="EMBL" id="JAWDGP010001698">
    <property type="protein sequence ID" value="KAK3789064.1"/>
    <property type="molecule type" value="Genomic_DNA"/>
</dbReference>
<gene>
    <name evidence="1" type="ORF">RRG08_063780</name>
</gene>
<reference evidence="1" key="1">
    <citation type="journal article" date="2023" name="G3 (Bethesda)">
        <title>A reference genome for the long-term kleptoplast-retaining sea slug Elysia crispata morphotype clarki.</title>
        <authorList>
            <person name="Eastman K.E."/>
            <person name="Pendleton A.L."/>
            <person name="Shaikh M.A."/>
            <person name="Suttiyut T."/>
            <person name="Ogas R."/>
            <person name="Tomko P."/>
            <person name="Gavelis G."/>
            <person name="Widhalm J.R."/>
            <person name="Wisecaver J.H."/>
        </authorList>
    </citation>
    <scope>NUCLEOTIDE SEQUENCE</scope>
    <source>
        <strain evidence="1">ECLA1</strain>
    </source>
</reference>
<dbReference type="AlphaFoldDB" id="A0AAE1AJF9"/>
<protein>
    <submittedName>
        <fullName evidence="1">Uncharacterized protein</fullName>
    </submittedName>
</protein>
<evidence type="ECO:0000313" key="2">
    <source>
        <dbReference type="Proteomes" id="UP001283361"/>
    </source>
</evidence>
<name>A0AAE1AJF9_9GAST</name>
<accession>A0AAE1AJF9</accession>
<sequence>MHVPIELNPPLQEGGNVCLHDYPEYEELFSDAGRTDALAAASGLGADCLDHCEISIEMCDHSLNARVDT</sequence>
<proteinExistence type="predicted"/>